<dbReference type="PANTHER" id="PTHR33098:SF69">
    <property type="entry name" value="DUF761 DOMAIN PROTEIN"/>
    <property type="match status" value="1"/>
</dbReference>
<gene>
    <name evidence="2" type="ORF">FNV43_RR14112</name>
</gene>
<protein>
    <submittedName>
        <fullName evidence="2">Uncharacterized protein</fullName>
    </submittedName>
</protein>
<proteinExistence type="predicted"/>
<dbReference type="Pfam" id="PF05553">
    <property type="entry name" value="DUF761"/>
    <property type="match status" value="1"/>
</dbReference>
<comment type="caution">
    <text evidence="2">The sequence shown here is derived from an EMBL/GenBank/DDBJ whole genome shotgun (WGS) entry which is preliminary data.</text>
</comment>
<organism evidence="2 3">
    <name type="scientific">Rhamnella rubrinervis</name>
    <dbReference type="NCBI Taxonomy" id="2594499"/>
    <lineage>
        <taxon>Eukaryota</taxon>
        <taxon>Viridiplantae</taxon>
        <taxon>Streptophyta</taxon>
        <taxon>Embryophyta</taxon>
        <taxon>Tracheophyta</taxon>
        <taxon>Spermatophyta</taxon>
        <taxon>Magnoliopsida</taxon>
        <taxon>eudicotyledons</taxon>
        <taxon>Gunneridae</taxon>
        <taxon>Pentapetalae</taxon>
        <taxon>rosids</taxon>
        <taxon>fabids</taxon>
        <taxon>Rosales</taxon>
        <taxon>Rhamnaceae</taxon>
        <taxon>rhamnoid group</taxon>
        <taxon>Rhamneae</taxon>
        <taxon>Rhamnella</taxon>
    </lineage>
</organism>
<dbReference type="OrthoDB" id="1913960at2759"/>
<feature type="compositionally biased region" description="Basic and acidic residues" evidence="1">
    <location>
        <begin position="13"/>
        <end position="26"/>
    </location>
</feature>
<dbReference type="AlphaFoldDB" id="A0A8K0H2L5"/>
<dbReference type="InterPro" id="IPR008480">
    <property type="entry name" value="DUF761_pln"/>
</dbReference>
<sequence length="78" mass="9294">MDNSKESSTPAADSRRMQHKEKENVRKQTVSRQRIVHDDDRDDINKLADAFIKNFRNQLKLQREESLKRFHEMIARGV</sequence>
<keyword evidence="3" id="KW-1185">Reference proteome</keyword>
<evidence type="ECO:0000256" key="1">
    <source>
        <dbReference type="SAM" id="MobiDB-lite"/>
    </source>
</evidence>
<evidence type="ECO:0000313" key="3">
    <source>
        <dbReference type="Proteomes" id="UP000796880"/>
    </source>
</evidence>
<dbReference type="PANTHER" id="PTHR33098">
    <property type="entry name" value="COTTON FIBER (DUF761)"/>
    <property type="match status" value="1"/>
</dbReference>
<accession>A0A8K0H2L5</accession>
<evidence type="ECO:0000313" key="2">
    <source>
        <dbReference type="EMBL" id="KAF3444420.1"/>
    </source>
</evidence>
<name>A0A8K0H2L5_9ROSA</name>
<reference evidence="2" key="1">
    <citation type="submission" date="2020-03" db="EMBL/GenBank/DDBJ databases">
        <title>A high-quality chromosome-level genome assembly of a woody plant with both climbing and erect habits, Rhamnella rubrinervis.</title>
        <authorList>
            <person name="Lu Z."/>
            <person name="Yang Y."/>
            <person name="Zhu X."/>
            <person name="Sun Y."/>
        </authorList>
    </citation>
    <scope>NUCLEOTIDE SEQUENCE</scope>
    <source>
        <strain evidence="2">BYM</strain>
        <tissue evidence="2">Leaf</tissue>
    </source>
</reference>
<feature type="region of interest" description="Disordered" evidence="1">
    <location>
        <begin position="1"/>
        <end position="37"/>
    </location>
</feature>
<dbReference type="EMBL" id="VOIH02000006">
    <property type="protein sequence ID" value="KAF3444420.1"/>
    <property type="molecule type" value="Genomic_DNA"/>
</dbReference>
<feature type="compositionally biased region" description="Polar residues" evidence="1">
    <location>
        <begin position="1"/>
        <end position="11"/>
    </location>
</feature>
<dbReference type="Proteomes" id="UP000796880">
    <property type="component" value="Unassembled WGS sequence"/>
</dbReference>